<organism evidence="1 2">
    <name type="scientific">Veillonella criceti</name>
    <dbReference type="NCBI Taxonomy" id="103891"/>
    <lineage>
        <taxon>Bacteria</taxon>
        <taxon>Bacillati</taxon>
        <taxon>Bacillota</taxon>
        <taxon>Negativicutes</taxon>
        <taxon>Veillonellales</taxon>
        <taxon>Veillonellaceae</taxon>
        <taxon>Veillonella</taxon>
    </lineage>
</organism>
<sequence>MLNDMEIDKLSRRLRRIKGQVEGIEKMIDDHRYCVEVLQQIGAVRAALYQVGLIMLESHSRSCVVEAIKKGKEDDAITELMGVYKSLHK</sequence>
<dbReference type="EMBL" id="UHIO01000001">
    <property type="protein sequence ID" value="SUP42115.1"/>
    <property type="molecule type" value="Genomic_DNA"/>
</dbReference>
<name>A0A380NJA5_9FIRM</name>
<evidence type="ECO:0000313" key="2">
    <source>
        <dbReference type="Proteomes" id="UP000255367"/>
    </source>
</evidence>
<dbReference type="PANTHER" id="PTHR33677:SF3">
    <property type="entry name" value="COPPER-SENSING TRANSCRIPTIONAL REPRESSOR RICR"/>
    <property type="match status" value="1"/>
</dbReference>
<dbReference type="RefSeq" id="WP_115309989.1">
    <property type="nucleotide sequence ID" value="NZ_UHIO01000001.1"/>
</dbReference>
<keyword evidence="2" id="KW-1185">Reference proteome</keyword>
<dbReference type="PANTHER" id="PTHR33677">
    <property type="entry name" value="TRANSCRIPTIONAL REPRESSOR FRMR-RELATED"/>
    <property type="match status" value="1"/>
</dbReference>
<dbReference type="Pfam" id="PF02583">
    <property type="entry name" value="Trns_repr_metal"/>
    <property type="match status" value="1"/>
</dbReference>
<dbReference type="GO" id="GO:0046872">
    <property type="term" value="F:metal ion binding"/>
    <property type="evidence" value="ECO:0007669"/>
    <property type="project" value="InterPro"/>
</dbReference>
<dbReference type="GO" id="GO:0045892">
    <property type="term" value="P:negative regulation of DNA-templated transcription"/>
    <property type="evidence" value="ECO:0007669"/>
    <property type="project" value="UniProtKB-ARBA"/>
</dbReference>
<gene>
    <name evidence="1" type="primary">csoR_2</name>
    <name evidence="1" type="ORF">NCTC12020_00774</name>
</gene>
<evidence type="ECO:0000313" key="1">
    <source>
        <dbReference type="EMBL" id="SUP42115.1"/>
    </source>
</evidence>
<reference evidence="1 2" key="1">
    <citation type="submission" date="2018-06" db="EMBL/GenBank/DDBJ databases">
        <authorList>
            <consortium name="Pathogen Informatics"/>
            <person name="Doyle S."/>
        </authorList>
    </citation>
    <scope>NUCLEOTIDE SEQUENCE [LARGE SCALE GENOMIC DNA]</scope>
    <source>
        <strain evidence="1 2">NCTC12020</strain>
    </source>
</reference>
<dbReference type="Proteomes" id="UP000255367">
    <property type="component" value="Unassembled WGS sequence"/>
</dbReference>
<dbReference type="GO" id="GO:0003677">
    <property type="term" value="F:DNA binding"/>
    <property type="evidence" value="ECO:0007669"/>
    <property type="project" value="InterPro"/>
</dbReference>
<dbReference type="Gene3D" id="1.20.58.1000">
    <property type="entry name" value="Metal-sensitive repressor, helix protomer"/>
    <property type="match status" value="1"/>
</dbReference>
<proteinExistence type="predicted"/>
<dbReference type="AlphaFoldDB" id="A0A380NJA5"/>
<dbReference type="InterPro" id="IPR003735">
    <property type="entry name" value="Metal_Tscrpt_repr"/>
</dbReference>
<dbReference type="InterPro" id="IPR038390">
    <property type="entry name" value="Metal_Tscrpt_repr_sf"/>
</dbReference>
<protein>
    <submittedName>
        <fullName evidence="1">Copper-sensitive operon repressor</fullName>
    </submittedName>
</protein>
<dbReference type="OrthoDB" id="9811244at2"/>
<accession>A0A380NJA5</accession>